<feature type="region of interest" description="Disordered" evidence="7">
    <location>
        <begin position="1"/>
        <end position="62"/>
    </location>
</feature>
<dbReference type="PROSITE" id="PS50922">
    <property type="entry name" value="TLC"/>
    <property type="match status" value="1"/>
</dbReference>
<proteinExistence type="inferred from homology"/>
<evidence type="ECO:0000256" key="3">
    <source>
        <dbReference type="ARBA" id="ARBA00022692"/>
    </source>
</evidence>
<feature type="domain" description="TLC" evidence="9">
    <location>
        <begin position="367"/>
        <end position="577"/>
    </location>
</feature>
<evidence type="ECO:0000256" key="2">
    <source>
        <dbReference type="ARBA" id="ARBA00010820"/>
    </source>
</evidence>
<dbReference type="Pfam" id="PF03798">
    <property type="entry name" value="TRAM_LAG1_CLN8"/>
    <property type="match status" value="1"/>
</dbReference>
<dbReference type="PANTHER" id="PTHR31766">
    <property type="entry name" value="GLABROUS1 ENHANCER-BINDING PROTEIN-LIKE 2"/>
    <property type="match status" value="1"/>
</dbReference>
<dbReference type="Pfam" id="PF04504">
    <property type="entry name" value="GeBP-like_DBD"/>
    <property type="match status" value="1"/>
</dbReference>
<evidence type="ECO:0000256" key="5">
    <source>
        <dbReference type="ARBA" id="ARBA00023136"/>
    </source>
</evidence>
<evidence type="ECO:0000256" key="8">
    <source>
        <dbReference type="SAM" id="Phobius"/>
    </source>
</evidence>
<evidence type="ECO:0000313" key="11">
    <source>
        <dbReference type="Proteomes" id="UP000516314"/>
    </source>
</evidence>
<feature type="compositionally biased region" description="Basic residues" evidence="7">
    <location>
        <begin position="44"/>
        <end position="54"/>
    </location>
</feature>
<keyword evidence="3 6" id="KW-0812">Transmembrane</keyword>
<evidence type="ECO:0000256" key="6">
    <source>
        <dbReference type="PROSITE-ProRule" id="PRU00205"/>
    </source>
</evidence>
<evidence type="ECO:0000256" key="7">
    <source>
        <dbReference type="SAM" id="MobiDB-lite"/>
    </source>
</evidence>
<feature type="transmembrane region" description="Helical" evidence="8">
    <location>
        <begin position="506"/>
        <end position="528"/>
    </location>
</feature>
<dbReference type="EMBL" id="LR881470">
    <property type="protein sequence ID" value="CAD5331657.1"/>
    <property type="molecule type" value="Genomic_DNA"/>
</dbReference>
<evidence type="ECO:0000256" key="1">
    <source>
        <dbReference type="ARBA" id="ARBA00004141"/>
    </source>
</evidence>
<dbReference type="GO" id="GO:0016020">
    <property type="term" value="C:membrane"/>
    <property type="evidence" value="ECO:0007669"/>
    <property type="project" value="UniProtKB-SubCell"/>
</dbReference>
<gene>
    <name evidence="10" type="ORF">AT9943_LOCUS19113</name>
</gene>
<accession>A0A7G2F7K9</accession>
<evidence type="ECO:0000256" key="4">
    <source>
        <dbReference type="ARBA" id="ARBA00022989"/>
    </source>
</evidence>
<feature type="transmembrane region" description="Helical" evidence="8">
    <location>
        <begin position="412"/>
        <end position="430"/>
    </location>
</feature>
<dbReference type="PANTHER" id="PTHR31766:SF2">
    <property type="entry name" value="GLABROUS1 ENHANCER-BINDING PROTEIN-LIKE 2"/>
    <property type="match status" value="1"/>
</dbReference>
<keyword evidence="4 8" id="KW-1133">Transmembrane helix</keyword>
<dbReference type="Proteomes" id="UP000516314">
    <property type="component" value="Chromosome 5"/>
</dbReference>
<dbReference type="InterPro" id="IPR040327">
    <property type="entry name" value="At5g14285-like"/>
</dbReference>
<keyword evidence="5 6" id="KW-0472">Membrane</keyword>
<name>A0A7G2F7K9_ARATH</name>
<evidence type="ECO:0000313" key="10">
    <source>
        <dbReference type="EMBL" id="CAD5331657.1"/>
    </source>
</evidence>
<dbReference type="SMART" id="SM00724">
    <property type="entry name" value="TLC"/>
    <property type="match status" value="1"/>
</dbReference>
<organism evidence="10 11">
    <name type="scientific">Arabidopsis thaliana</name>
    <name type="common">Mouse-ear cress</name>
    <dbReference type="NCBI Taxonomy" id="3702"/>
    <lineage>
        <taxon>Eukaryota</taxon>
        <taxon>Viridiplantae</taxon>
        <taxon>Streptophyta</taxon>
        <taxon>Embryophyta</taxon>
        <taxon>Tracheophyta</taxon>
        <taxon>Spermatophyta</taxon>
        <taxon>Magnoliopsida</taxon>
        <taxon>eudicotyledons</taxon>
        <taxon>Gunneridae</taxon>
        <taxon>Pentapetalae</taxon>
        <taxon>rosids</taxon>
        <taxon>malvids</taxon>
        <taxon>Brassicales</taxon>
        <taxon>Brassicaceae</taxon>
        <taxon>Camelineae</taxon>
        <taxon>Arabidopsis</taxon>
    </lineage>
</organism>
<dbReference type="AlphaFoldDB" id="A0A7G2F7K9"/>
<reference evidence="10 11" key="1">
    <citation type="submission" date="2020-09" db="EMBL/GenBank/DDBJ databases">
        <authorList>
            <person name="Ashkenazy H."/>
        </authorList>
    </citation>
    <scope>NUCLEOTIDE SEQUENCE [LARGE SCALE GENOMIC DNA]</scope>
    <source>
        <strain evidence="11">cv. Cdm-0</strain>
    </source>
</reference>
<comment type="subcellular location">
    <subcellularLocation>
        <location evidence="1">Membrane</location>
        <topology evidence="1">Multi-pass membrane protein</topology>
    </subcellularLocation>
</comment>
<protein>
    <submittedName>
        <fullName evidence="10">(thale cress) hypothetical protein</fullName>
    </submittedName>
</protein>
<dbReference type="InterPro" id="IPR006634">
    <property type="entry name" value="TLC-dom"/>
</dbReference>
<feature type="transmembrane region" description="Helical" evidence="8">
    <location>
        <begin position="342"/>
        <end position="360"/>
    </location>
</feature>
<sequence length="583" mass="65358">MATPTELGFSSPGGGGDDSDDNPPQKRTSKRTASETATEEETKKKKKKKTKHNTKMASPPSNRIWNEEDELSILKGLVDFRAKTGLESKIDWDAFYCYVKGSIHVKVSKCQLMSKTRKLKKKFLDQMEKIDQGNDPHFTRSSETEAFGYSMMIWRKIDAEYTNGVMDKAHQSESGEEVFEEDEEVALIDKGAAKSGKSPHEAVVVVDKITTKKNGTAGKESDDDDDDVLCAVRDAFETTMMSQGLSDYQKKLQLEKLMNLGTGKRRELSNEWKALCVEELKLNINKLRFSAKLAEAANDDDKKGLSFFCVDYSSSSSSSIVSWVEIPISMSINIGEISIPDLPIFFSMFLTIYLIAYFIVFRNWKPQIRPEASSCLISIFHGSPAVFLATRAVFSSSERSFASANTAAQNTVLDFSVAYFLTDLFHYIVFNPNDVLFIGHHVATLFVFLTCRFLVFHGACAILGLLILAEVTSACQNAWTLAGARKNDPESRLAVKVYDLLSPPFYAFYSIVRGVLGPLFFGKMVAFYARGGAHGVIPNWLWISWAIVVGTAITVSILWIWNLWIELFSERKANKIRVDKKIR</sequence>
<evidence type="ECO:0000259" key="9">
    <source>
        <dbReference type="PROSITE" id="PS50922"/>
    </source>
</evidence>
<comment type="similarity">
    <text evidence="2">Belongs to the GeBP family.</text>
</comment>
<dbReference type="InterPro" id="IPR053932">
    <property type="entry name" value="GeBP-like_DBD"/>
</dbReference>
<feature type="transmembrane region" description="Helical" evidence="8">
    <location>
        <begin position="540"/>
        <end position="561"/>
    </location>
</feature>
<feature type="transmembrane region" description="Helical" evidence="8">
    <location>
        <begin position="442"/>
        <end position="469"/>
    </location>
</feature>